<protein>
    <submittedName>
        <fullName evidence="1">Uncharacterized protein</fullName>
    </submittedName>
</protein>
<dbReference type="AlphaFoldDB" id="A0A227FX36"/>
<dbReference type="EMBL" id="NIXT01005832">
    <property type="protein sequence ID" value="OXD85499.1"/>
    <property type="molecule type" value="Genomic_DNA"/>
</dbReference>
<accession>A0A227FX36</accession>
<gene>
    <name evidence="1" type="ORF">CA163_40640</name>
</gene>
<proteinExistence type="predicted"/>
<sequence>MFDQLENLFSPHAIAIFEDPLTNPRCSVSFSRGELYPIQKYPEIFWDWACQFDTSESIIPLAINTCNWNH</sequence>
<evidence type="ECO:0000313" key="1">
    <source>
        <dbReference type="EMBL" id="OXD85499.1"/>
    </source>
</evidence>
<dbReference type="Proteomes" id="UP000214596">
    <property type="component" value="Unassembled WGS sequence"/>
</dbReference>
<name>A0A227FX36_VIBPH</name>
<feature type="non-terminal residue" evidence="1">
    <location>
        <position position="70"/>
    </location>
</feature>
<organism evidence="1 2">
    <name type="scientific">Vibrio parahaemolyticus</name>
    <dbReference type="NCBI Taxonomy" id="670"/>
    <lineage>
        <taxon>Bacteria</taxon>
        <taxon>Pseudomonadati</taxon>
        <taxon>Pseudomonadota</taxon>
        <taxon>Gammaproteobacteria</taxon>
        <taxon>Vibrionales</taxon>
        <taxon>Vibrionaceae</taxon>
        <taxon>Vibrio</taxon>
    </lineage>
</organism>
<reference evidence="1 2" key="1">
    <citation type="journal article" date="2017" name="Appl. Environ. Microbiol.">
        <title>Parallel evolution of two clades of a major Atlantic endemic Vibrio parahaemolyticus pathogen lineage by independent acquisition of related pathogenicity islands.</title>
        <authorList>
            <person name="Xu F."/>
            <person name="Gonzalez-Escalona N."/>
            <person name="Drees K.P."/>
            <person name="Sebra R.P."/>
            <person name="Cooper V.S."/>
            <person name="Jones S.H."/>
            <person name="Whistler C.A."/>
        </authorList>
    </citation>
    <scope>NUCLEOTIDE SEQUENCE [LARGE SCALE GENOMIC DNA]</scope>
    <source>
        <strain evidence="1 2">MAVP-3</strain>
    </source>
</reference>
<comment type="caution">
    <text evidence="1">The sequence shown here is derived from an EMBL/GenBank/DDBJ whole genome shotgun (WGS) entry which is preliminary data.</text>
</comment>
<evidence type="ECO:0000313" key="2">
    <source>
        <dbReference type="Proteomes" id="UP000214596"/>
    </source>
</evidence>